<reference evidence="2 3" key="1">
    <citation type="submission" date="2022-05" db="EMBL/GenBank/DDBJ databases">
        <authorList>
            <consortium name="Genoscope - CEA"/>
            <person name="William W."/>
        </authorList>
    </citation>
    <scope>NUCLEOTIDE SEQUENCE [LARGE SCALE GENOMIC DNA]</scope>
</reference>
<accession>A0ABN8P086</accession>
<dbReference type="EMBL" id="CALNXK010000044">
    <property type="protein sequence ID" value="CAH3127913.1"/>
    <property type="molecule type" value="Genomic_DNA"/>
</dbReference>
<proteinExistence type="predicted"/>
<feature type="compositionally biased region" description="Acidic residues" evidence="1">
    <location>
        <begin position="205"/>
        <end position="217"/>
    </location>
</feature>
<comment type="caution">
    <text evidence="2">The sequence shown here is derived from an EMBL/GenBank/DDBJ whole genome shotgun (WGS) entry which is preliminary data.</text>
</comment>
<evidence type="ECO:0000313" key="2">
    <source>
        <dbReference type="EMBL" id="CAH3127913.1"/>
    </source>
</evidence>
<evidence type="ECO:0000256" key="1">
    <source>
        <dbReference type="SAM" id="MobiDB-lite"/>
    </source>
</evidence>
<dbReference type="Proteomes" id="UP001159405">
    <property type="component" value="Unassembled WGS sequence"/>
</dbReference>
<feature type="compositionally biased region" description="Acidic residues" evidence="1">
    <location>
        <begin position="240"/>
        <end position="250"/>
    </location>
</feature>
<keyword evidence="3" id="KW-1185">Reference proteome</keyword>
<feature type="region of interest" description="Disordered" evidence="1">
    <location>
        <begin position="181"/>
        <end position="250"/>
    </location>
</feature>
<sequence length="609" mass="67955">MASDHEDQSVNPANSEVVINCVAFFYEEGKGGENYRKKNKFRCLVKRGEKRLVKFRETVCEFAGIRQTARALGLGENVAISLNRETKQDGRTERISIETDRQLDLELPSIENGTDKLQIIVYPVKTVFATNSPTIIIKETTLTEHEQKQLNEDHFTKCKQSRDGQGSVQDARQKNIKDFLQGVKRKGESANASRKGKIQKKTEEESTEIDSDIDASDLEQSYDSSNEENDSVDSICSGEGDSESDYDQNSDEEDCFCVASDTERCGLDDEIDSLDGDDLYAVHVGVETADPLCVKLNDLIKRGKIPKERILYRYLNDVVEIMYNPFHKYDPEVVEFFNTITYLGGKRTANFIRGPMNVGDGRHSHLNHEQDKKINLGGPSESLIQKSQAGYNPESGVIKPLSLGHIELLKNSEAKPLIKTANLLVIPCALANDGTALKPAIEFDARLKENVGLKFPVDLEYIKKNQKPSPEHLRDNIITEAIVSSLTSLDNFCSLPVAVDYSTQSGKTAQTMSSLFEEHIKTLQVCQACQERLPGRRHIISSNQINCTSFCHTCYDAKTVCPKCKVAGQVSYVPSLRACDACLGRNIVCTRRVVMVLCSDCETGNKKCF</sequence>
<protein>
    <submittedName>
        <fullName evidence="2">Uncharacterized protein</fullName>
    </submittedName>
</protein>
<evidence type="ECO:0000313" key="3">
    <source>
        <dbReference type="Proteomes" id="UP001159405"/>
    </source>
</evidence>
<gene>
    <name evidence="2" type="ORF">PLOB_00033267</name>
</gene>
<organism evidence="2 3">
    <name type="scientific">Porites lobata</name>
    <dbReference type="NCBI Taxonomy" id="104759"/>
    <lineage>
        <taxon>Eukaryota</taxon>
        <taxon>Metazoa</taxon>
        <taxon>Cnidaria</taxon>
        <taxon>Anthozoa</taxon>
        <taxon>Hexacorallia</taxon>
        <taxon>Scleractinia</taxon>
        <taxon>Fungiina</taxon>
        <taxon>Poritidae</taxon>
        <taxon>Porites</taxon>
    </lineage>
</organism>
<name>A0ABN8P086_9CNID</name>